<comment type="caution">
    <text evidence="1">The sequence shown here is derived from an EMBL/GenBank/DDBJ whole genome shotgun (WGS) entry which is preliminary data.</text>
</comment>
<organism evidence="1 2">
    <name type="scientific">Dyadobacter chenwenxiniae</name>
    <dbReference type="NCBI Taxonomy" id="2906456"/>
    <lineage>
        <taxon>Bacteria</taxon>
        <taxon>Pseudomonadati</taxon>
        <taxon>Bacteroidota</taxon>
        <taxon>Cytophagia</taxon>
        <taxon>Cytophagales</taxon>
        <taxon>Spirosomataceae</taxon>
        <taxon>Dyadobacter</taxon>
    </lineage>
</organism>
<dbReference type="Proteomes" id="UP001139000">
    <property type="component" value="Unassembled WGS sequence"/>
</dbReference>
<accession>A0A9X1TG61</accession>
<name>A0A9X1TG61_9BACT</name>
<sequence length="71" mass="8207">MKAKHYLMKLAGIKTEYTLKGKVKRITINANVKSDLVEDLVDTILYEERKDGEFVSESEAMEFLRKNGKIK</sequence>
<gene>
    <name evidence="1" type="ORF">LXM26_26745</name>
</gene>
<evidence type="ECO:0000313" key="1">
    <source>
        <dbReference type="EMBL" id="MCF0065141.1"/>
    </source>
</evidence>
<evidence type="ECO:0000313" key="2">
    <source>
        <dbReference type="Proteomes" id="UP001139000"/>
    </source>
</evidence>
<keyword evidence="2" id="KW-1185">Reference proteome</keyword>
<dbReference type="EMBL" id="JAJTTC010000010">
    <property type="protein sequence ID" value="MCF0065141.1"/>
    <property type="molecule type" value="Genomic_DNA"/>
</dbReference>
<dbReference type="RefSeq" id="WP_234604625.1">
    <property type="nucleotide sequence ID" value="NZ_CP094997.1"/>
</dbReference>
<proteinExistence type="predicted"/>
<reference evidence="1" key="1">
    <citation type="submission" date="2021-12" db="EMBL/GenBank/DDBJ databases">
        <title>Novel species in genus Dyadobacter.</title>
        <authorList>
            <person name="Ma C."/>
        </authorList>
    </citation>
    <scope>NUCLEOTIDE SEQUENCE</scope>
    <source>
        <strain evidence="1">LJ419</strain>
    </source>
</reference>
<dbReference type="AlphaFoldDB" id="A0A9X1TG61"/>
<protein>
    <submittedName>
        <fullName evidence="1">Uncharacterized protein</fullName>
    </submittedName>
</protein>